<dbReference type="AlphaFoldDB" id="A0A1L3MJ13"/>
<feature type="transmembrane region" description="Helical" evidence="2">
    <location>
        <begin position="47"/>
        <end position="66"/>
    </location>
</feature>
<feature type="transmembrane region" description="Helical" evidence="2">
    <location>
        <begin position="135"/>
        <end position="162"/>
    </location>
</feature>
<evidence type="ECO:0000313" key="4">
    <source>
        <dbReference type="Proteomes" id="UP000182938"/>
    </source>
</evidence>
<dbReference type="Proteomes" id="UP000182938">
    <property type="component" value="Chromosome"/>
</dbReference>
<organism evidence="3 4">
    <name type="scientific">Janibacter indicus</name>
    <dbReference type="NCBI Taxonomy" id="857417"/>
    <lineage>
        <taxon>Bacteria</taxon>
        <taxon>Bacillati</taxon>
        <taxon>Actinomycetota</taxon>
        <taxon>Actinomycetes</taxon>
        <taxon>Micrococcales</taxon>
        <taxon>Intrasporangiaceae</taxon>
        <taxon>Janibacter</taxon>
    </lineage>
</organism>
<protein>
    <submittedName>
        <fullName evidence="3">Uncharacterized protein</fullName>
    </submittedName>
</protein>
<feature type="transmembrane region" description="Helical" evidence="2">
    <location>
        <begin position="415"/>
        <end position="444"/>
    </location>
</feature>
<evidence type="ECO:0000256" key="2">
    <source>
        <dbReference type="SAM" id="Phobius"/>
    </source>
</evidence>
<feature type="region of interest" description="Disordered" evidence="1">
    <location>
        <begin position="1"/>
        <end position="22"/>
    </location>
</feature>
<accession>A0A1L3MJ13</accession>
<feature type="transmembrane region" description="Helical" evidence="2">
    <location>
        <begin position="86"/>
        <end position="104"/>
    </location>
</feature>
<dbReference type="RefSeq" id="WP_072625443.1">
    <property type="nucleotide sequence ID" value="NZ_CP013290.1"/>
</dbReference>
<reference evidence="3 4" key="1">
    <citation type="submission" date="2015-11" db="EMBL/GenBank/DDBJ databases">
        <authorList>
            <person name="Zhang Y."/>
            <person name="Guo Z."/>
        </authorList>
    </citation>
    <scope>NUCLEOTIDE SEQUENCE [LARGE SCALE GENOMIC DNA]</scope>
    <source>
        <strain evidence="3 4">YFY001</strain>
    </source>
</reference>
<sequence>MPERAAADQRATKGAVPAEDRAGAREALRAARGGVHAAGWGQVLQDWYVGLFVTATLLVMLFAATGPSILRPDCATATCLTDTHHLWLAGGMALLGGIAAMRGLRAAGPAWADRGQATWLLSTPADRGVLLRGGILRVGFVAVVATAAWGVLAGFALVVGLGRESAPVAPIAACALAGVVVAVLLTAVALWRQGGAVLPGRAARAVPDAELLRASELTAAVGASTLMLDPTALEVLSSRRRVGRRGRHPSRPGTGGGVTGWLVVEVRALRRRWSRVLGALLGCGVALVVGLLLGHLAGMLVTSVVGLVLARVGGGGLMAWVSTPGLRRAAPAHPAAVATALAVPPFVVAGVGAAVALLPLGLPWWAPLAVGLGATAAAVRAAEPPPAELGLVLATPAGPLSTGLVRSVVHGTDLALAVGLLVLAAHAQGVGPLALAAAAGLLGWQLLRSRD</sequence>
<keyword evidence="2" id="KW-1133">Transmembrane helix</keyword>
<dbReference type="KEGG" id="jte:ASJ30_12750"/>
<proteinExistence type="predicted"/>
<feature type="compositionally biased region" description="Basic and acidic residues" evidence="1">
    <location>
        <begin position="1"/>
        <end position="11"/>
    </location>
</feature>
<feature type="transmembrane region" description="Helical" evidence="2">
    <location>
        <begin position="276"/>
        <end position="297"/>
    </location>
</feature>
<evidence type="ECO:0000256" key="1">
    <source>
        <dbReference type="SAM" id="MobiDB-lite"/>
    </source>
</evidence>
<feature type="transmembrane region" description="Helical" evidence="2">
    <location>
        <begin position="335"/>
        <end position="358"/>
    </location>
</feature>
<feature type="transmembrane region" description="Helical" evidence="2">
    <location>
        <begin position="303"/>
        <end position="323"/>
    </location>
</feature>
<keyword evidence="2" id="KW-0472">Membrane</keyword>
<feature type="transmembrane region" description="Helical" evidence="2">
    <location>
        <begin position="168"/>
        <end position="191"/>
    </location>
</feature>
<gene>
    <name evidence="3" type="ORF">ASJ30_12750</name>
</gene>
<dbReference type="EMBL" id="CP013290">
    <property type="protein sequence ID" value="APH02290.1"/>
    <property type="molecule type" value="Genomic_DNA"/>
</dbReference>
<keyword evidence="2" id="KW-0812">Transmembrane</keyword>
<evidence type="ECO:0000313" key="3">
    <source>
        <dbReference type="EMBL" id="APH02290.1"/>
    </source>
</evidence>
<keyword evidence="4" id="KW-1185">Reference proteome</keyword>
<name>A0A1L3MJ13_9MICO</name>